<feature type="compositionally biased region" description="Basic residues" evidence="2">
    <location>
        <begin position="330"/>
        <end position="353"/>
    </location>
</feature>
<feature type="compositionally biased region" description="Basic and acidic residues" evidence="2">
    <location>
        <begin position="216"/>
        <end position="228"/>
    </location>
</feature>
<comment type="caution">
    <text evidence="4">The sequence shown here is derived from an EMBL/GenBank/DDBJ whole genome shotgun (WGS) entry which is preliminary data.</text>
</comment>
<dbReference type="InterPro" id="IPR008011">
    <property type="entry name" value="Complex1_LYR_dom"/>
</dbReference>
<feature type="compositionally biased region" description="Acidic residues" evidence="2">
    <location>
        <begin position="405"/>
        <end position="427"/>
    </location>
</feature>
<feature type="compositionally biased region" description="Low complexity" evidence="2">
    <location>
        <begin position="841"/>
        <end position="860"/>
    </location>
</feature>
<evidence type="ECO:0000256" key="2">
    <source>
        <dbReference type="SAM" id="MobiDB-lite"/>
    </source>
</evidence>
<dbReference type="Proteomes" id="UP000265631">
    <property type="component" value="Unassembled WGS sequence"/>
</dbReference>
<feature type="compositionally biased region" description="Low complexity" evidence="2">
    <location>
        <begin position="716"/>
        <end position="735"/>
    </location>
</feature>
<reference evidence="4 5" key="1">
    <citation type="journal article" date="2018" name="PLoS Pathog.">
        <title>Evolution of structural diversity of trichothecenes, a family of toxins produced by plant pathogenic and entomopathogenic fungi.</title>
        <authorList>
            <person name="Proctor R.H."/>
            <person name="McCormick S.P."/>
            <person name="Kim H.S."/>
            <person name="Cardoza R.E."/>
            <person name="Stanley A.M."/>
            <person name="Lindo L."/>
            <person name="Kelly A."/>
            <person name="Brown D.W."/>
            <person name="Lee T."/>
            <person name="Vaughan M.M."/>
            <person name="Alexander N.J."/>
            <person name="Busman M."/>
            <person name="Gutierrez S."/>
        </authorList>
    </citation>
    <scope>NUCLEOTIDE SEQUENCE [LARGE SCALE GENOMIC DNA]</scope>
    <source>
        <strain evidence="4 5">NRRL 13405</strain>
    </source>
</reference>
<dbReference type="GO" id="GO:0016226">
    <property type="term" value="P:iron-sulfur cluster assembly"/>
    <property type="evidence" value="ECO:0007669"/>
    <property type="project" value="InterPro"/>
</dbReference>
<comment type="similarity">
    <text evidence="1">Belongs to the complex I LYR family.</text>
</comment>
<feature type="region of interest" description="Disordered" evidence="2">
    <location>
        <begin position="800"/>
        <end position="829"/>
    </location>
</feature>
<organism evidence="4 5">
    <name type="scientific">Fusarium flagelliforme</name>
    <dbReference type="NCBI Taxonomy" id="2675880"/>
    <lineage>
        <taxon>Eukaryota</taxon>
        <taxon>Fungi</taxon>
        <taxon>Dikarya</taxon>
        <taxon>Ascomycota</taxon>
        <taxon>Pezizomycotina</taxon>
        <taxon>Sordariomycetes</taxon>
        <taxon>Hypocreomycetidae</taxon>
        <taxon>Hypocreales</taxon>
        <taxon>Nectriaceae</taxon>
        <taxon>Fusarium</taxon>
        <taxon>Fusarium incarnatum-equiseti species complex</taxon>
    </lineage>
</organism>
<dbReference type="PANTHER" id="PTHR13166:SF7">
    <property type="entry name" value="LYR MOTIF-CONTAINING PROTEIN 4"/>
    <property type="match status" value="1"/>
</dbReference>
<feature type="compositionally biased region" description="Basic and acidic residues" evidence="2">
    <location>
        <begin position="931"/>
        <end position="945"/>
    </location>
</feature>
<keyword evidence="5" id="KW-1185">Reference proteome</keyword>
<accession>A0A395N635</accession>
<dbReference type="PANTHER" id="PTHR13166">
    <property type="entry name" value="PROTEIN C6ORF149"/>
    <property type="match status" value="1"/>
</dbReference>
<dbReference type="CDD" id="cd20264">
    <property type="entry name" value="Complex1_LYR_LYRM4"/>
    <property type="match status" value="1"/>
</dbReference>
<feature type="compositionally biased region" description="Basic and acidic residues" evidence="2">
    <location>
        <begin position="439"/>
        <end position="449"/>
    </location>
</feature>
<feature type="region of interest" description="Disordered" evidence="2">
    <location>
        <begin position="202"/>
        <end position="528"/>
    </location>
</feature>
<evidence type="ECO:0000259" key="3">
    <source>
        <dbReference type="Pfam" id="PF05347"/>
    </source>
</evidence>
<gene>
    <name evidence="4" type="ORF">FIE12Z_131</name>
</gene>
<dbReference type="GO" id="GO:1990221">
    <property type="term" value="C:L-cysteine desulfurase complex"/>
    <property type="evidence" value="ECO:0007669"/>
    <property type="project" value="TreeGrafter"/>
</dbReference>
<sequence>MSVANTIKGDMSQQVRSLYRQLLRQGSQFSAYNFREYAKRRTRDAFREHQGEQDSRKVQELIQHGIKELQSLKRQTVISQFYQLDRLVVEGGISGKQTGNNQEILRQKEQGYLRFAYTAMAPGTRRAHRAGYAEHDDFEGLPVRQWRQEWISVVPPQQQEQNQQNDIWSIDLPHGMPKDSHLLPAHSQELLAAARSGRLYKRPAPDEEQEGDADAAPEKPEKKEEDTSARGFSVKVWKQLPRNLDNSGASHLAKRQKNTVTIASRTVEEKVQGPTVTRATVRRIDAAGNPYTEEVTLGEGQQVQGEIVSTRIEPAPTAGAEPLGGTPGPNRRRPPPPKRKTKAGPGRGKKKIKNPLPEPGAAPVAPAGTADGATTAAPVKPENPAEAAIKQEREDSANQDSPMVDADDDDDDEDGEDDEGEDGEEGDATPAPDSQAHGENNKQQDHEMTDAAPSTTTEPAPVPPPAPVPAHAEPPAALQNDETDVVMQNDASEPAQQSPTNLAPPPLTPGESRPEGSPLKNVVMHSPTKDVSAEEAIKAAIDAPFADIDATKEPQLTEENLKEASLDPPVNDTQPHATGTVDEEHMLKLAVNVPFGLDQPPAVGPDAGPAESTMAEPPSTIVGEAPEAAADRDVPMLEPTDNEALLPPPPEEVGNIATTPPGSSGGQAHSASGSEAKVPFDILPGEEAVPPRPQLEQYDTGLTEDSIKPDDSASITAPISDTTDAPAAAPSVVDPPTEPPAETTVQEPAAEQAKSPTPLQPEVKEESIPPAVEEVAKGESPDVIASLMDKLEEEHKDIEGMKEDLPTPSVPEPAAEPAPEAPAEVASEPAVEPIAEPAVEPVAAPVEEPTAEIGPEPVAETEVKPTVEEPVDAPTETKSEVPPEPSLIPSAAPEAPVDEAMVTEEEKPSDPTLEAPAVEATTVPEPTVTEGEQKDQEMKLDDAAI</sequence>
<evidence type="ECO:0000256" key="1">
    <source>
        <dbReference type="ARBA" id="ARBA00009508"/>
    </source>
</evidence>
<dbReference type="AlphaFoldDB" id="A0A395N635"/>
<dbReference type="EMBL" id="PXXK01000005">
    <property type="protein sequence ID" value="RFN55485.1"/>
    <property type="molecule type" value="Genomic_DNA"/>
</dbReference>
<evidence type="ECO:0000313" key="5">
    <source>
        <dbReference type="Proteomes" id="UP000265631"/>
    </source>
</evidence>
<feature type="domain" description="Complex 1 LYR protein" evidence="3">
    <location>
        <begin position="13"/>
        <end position="70"/>
    </location>
</feature>
<feature type="compositionally biased region" description="Low complexity" evidence="2">
    <location>
        <begin position="666"/>
        <end position="676"/>
    </location>
</feature>
<protein>
    <recommendedName>
        <fullName evidence="3">Complex 1 LYR protein domain-containing protein</fullName>
    </recommendedName>
</protein>
<evidence type="ECO:0000313" key="4">
    <source>
        <dbReference type="EMBL" id="RFN55485.1"/>
    </source>
</evidence>
<dbReference type="STRING" id="2594813.A0A395N635"/>
<feature type="compositionally biased region" description="Low complexity" evidence="2">
    <location>
        <begin position="359"/>
        <end position="378"/>
    </location>
</feature>
<feature type="compositionally biased region" description="Polar residues" evidence="2">
    <location>
        <begin position="489"/>
        <end position="501"/>
    </location>
</feature>
<feature type="compositionally biased region" description="Pro residues" evidence="2">
    <location>
        <begin position="808"/>
        <end position="820"/>
    </location>
</feature>
<dbReference type="InterPro" id="IPR051522">
    <property type="entry name" value="ISC_assembly_LYR"/>
</dbReference>
<proteinExistence type="inferred from homology"/>
<feature type="region of interest" description="Disordered" evidence="2">
    <location>
        <begin position="841"/>
        <end position="945"/>
    </location>
</feature>
<feature type="compositionally biased region" description="Low complexity" evidence="2">
    <location>
        <begin position="914"/>
        <end position="930"/>
    </location>
</feature>
<feature type="compositionally biased region" description="Acidic residues" evidence="2">
    <location>
        <begin position="206"/>
        <end position="215"/>
    </location>
</feature>
<dbReference type="InterPro" id="IPR045297">
    <property type="entry name" value="Complex1_LYR_LYRM4"/>
</dbReference>
<name>A0A395N635_9HYPO</name>
<dbReference type="Pfam" id="PF05347">
    <property type="entry name" value="Complex1_LYR"/>
    <property type="match status" value="1"/>
</dbReference>
<dbReference type="GO" id="GO:0005739">
    <property type="term" value="C:mitochondrion"/>
    <property type="evidence" value="ECO:0007669"/>
    <property type="project" value="TreeGrafter"/>
</dbReference>
<feature type="region of interest" description="Disordered" evidence="2">
    <location>
        <begin position="597"/>
        <end position="782"/>
    </location>
</feature>